<keyword evidence="4" id="KW-0121">Carboxypeptidase</keyword>
<gene>
    <name evidence="4" type="ORF">SAMN05421770_11712</name>
</gene>
<dbReference type="OrthoDB" id="98505at2"/>
<dbReference type="AlphaFoldDB" id="A0A239MPE5"/>
<feature type="domain" description="TonB-dependent transporter Oar-like beta-barrel" evidence="3">
    <location>
        <begin position="295"/>
        <end position="542"/>
    </location>
</feature>
<evidence type="ECO:0000313" key="4">
    <source>
        <dbReference type="EMBL" id="SNT43972.1"/>
    </source>
</evidence>
<evidence type="ECO:0000256" key="2">
    <source>
        <dbReference type="SAM" id="SignalP"/>
    </source>
</evidence>
<feature type="signal peptide" evidence="2">
    <location>
        <begin position="1"/>
        <end position="20"/>
    </location>
</feature>
<dbReference type="RefSeq" id="WP_089410498.1">
    <property type="nucleotide sequence ID" value="NZ_FZOU01000017.1"/>
</dbReference>
<dbReference type="Pfam" id="PF13620">
    <property type="entry name" value="CarboxypepD_reg"/>
    <property type="match status" value="1"/>
</dbReference>
<evidence type="ECO:0000259" key="3">
    <source>
        <dbReference type="Pfam" id="PF25183"/>
    </source>
</evidence>
<dbReference type="EMBL" id="FZOU01000017">
    <property type="protein sequence ID" value="SNT43972.1"/>
    <property type="molecule type" value="Genomic_DNA"/>
</dbReference>
<dbReference type="Proteomes" id="UP000198356">
    <property type="component" value="Unassembled WGS sequence"/>
</dbReference>
<protein>
    <submittedName>
        <fullName evidence="4">Carboxypeptidase regulatory-like domain-containing protein</fullName>
    </submittedName>
</protein>
<dbReference type="SUPFAM" id="SSF49464">
    <property type="entry name" value="Carboxypeptidase regulatory domain-like"/>
    <property type="match status" value="1"/>
</dbReference>
<dbReference type="GO" id="GO:0004180">
    <property type="term" value="F:carboxypeptidase activity"/>
    <property type="evidence" value="ECO:0007669"/>
    <property type="project" value="UniProtKB-KW"/>
</dbReference>
<feature type="chain" id="PRO_5013326086" evidence="2">
    <location>
        <begin position="21"/>
        <end position="915"/>
    </location>
</feature>
<proteinExistence type="predicted"/>
<evidence type="ECO:0000256" key="1">
    <source>
        <dbReference type="SAM" id="MobiDB-lite"/>
    </source>
</evidence>
<reference evidence="4 5" key="1">
    <citation type="submission" date="2017-06" db="EMBL/GenBank/DDBJ databases">
        <authorList>
            <person name="Kim H.J."/>
            <person name="Triplett B.A."/>
        </authorList>
    </citation>
    <scope>NUCLEOTIDE SEQUENCE [LARGE SCALE GENOMIC DNA]</scope>
    <source>
        <strain evidence="4 5">DSM 18704</strain>
    </source>
</reference>
<name>A0A239MPE5_9BACT</name>
<feature type="domain" description="TonB-dependent transporter Oar-like beta-barrel" evidence="3">
    <location>
        <begin position="549"/>
        <end position="907"/>
    </location>
</feature>
<keyword evidence="2" id="KW-0732">Signal</keyword>
<keyword evidence="4" id="KW-0645">Protease</keyword>
<accession>A0A239MPE5</accession>
<evidence type="ECO:0000313" key="5">
    <source>
        <dbReference type="Proteomes" id="UP000198356"/>
    </source>
</evidence>
<dbReference type="SUPFAM" id="SSF56935">
    <property type="entry name" value="Porins"/>
    <property type="match status" value="1"/>
</dbReference>
<keyword evidence="5" id="KW-1185">Reference proteome</keyword>
<keyword evidence="4" id="KW-0378">Hydrolase</keyword>
<organism evidence="4 5">
    <name type="scientific">Granulicella rosea</name>
    <dbReference type="NCBI Taxonomy" id="474952"/>
    <lineage>
        <taxon>Bacteria</taxon>
        <taxon>Pseudomonadati</taxon>
        <taxon>Acidobacteriota</taxon>
        <taxon>Terriglobia</taxon>
        <taxon>Terriglobales</taxon>
        <taxon>Acidobacteriaceae</taxon>
        <taxon>Granulicella</taxon>
    </lineage>
</organism>
<sequence length="915" mass="98305">MRRIDAAACLLALATPCALAQVRCEGAGAPLAGVVHDTTAAVVPGASLTLDAGPAVVSGSDGGFRFACATPGHHTLHVSSPNFAAIDLKVDTPGAPLDVVLRLEEMQTVVEVNGEDPAPRPANATGATQEISGKRLQSLADDPDDLLRELQQLGGAAGANPANTSITVDGFQGDEGNTKLPPKSSIAYIKVNPDLYSAEYREPPFGGGHIEVYTKPGQSTFHGALFTTNGSPWMNARDPFSVSRAALGKQRYGFELTGPIRKQGSDFTTTLEHRTIDNSATVNAVTVDANDNQVATLANVATPQQRWLGGVRVDWQLNPKNALIVTYNADVNHLANVGVGGTTLAESGYDSEQFDHTLRIRNVTTASATLMHESSLSIEWDGEDDTPQSTAPQVQVSGAFTGGGTSVGRQRMHELGIEFNDDAIFNWKKHLLKIGIQTDTYVQHRHMTTNFNGSYLFNGGAAPALDPVTHLPTGQTVQITGLEQYFRATHGYAGGTPTDFSNVAGSPFVDIWQTRDAIYVQDSWKLLPRVQLDYGMRYFAQNNPNLVGSVTPRMGVAWSPDRKQTWSLHAHAGLFAGRVRTRQYAEIVRQDGIARTTSIAYNPVYCSVLGSACNPFTGITPVQSVRSVAPHLANQEYGIENLGFSHSFPHGWTFSSDYYIAQFWNNLRTENVNSPLNGSPTGPRPGPANLNIFQVQATGRGYGNAEFFGLDQHTLKRVQFFVGAVRVQIVDDTDDSMFSSPQTTGVNTGEYARRTGNPLWNVFGNASLSLPEKLQLTANFNGNGAAPYNITTGADNNGDGNFNDRPQYALPGTPGAVQTPWGLLVSSGGTASLPRNKGIMPWTVYLDMNLQRSFTLTKNANADHPQKIVLNVRSSNVLNHTNVTAIGGVLGSPLFGVAYGADNGRRIEGGVRYSF</sequence>
<feature type="region of interest" description="Disordered" evidence="1">
    <location>
        <begin position="380"/>
        <end position="407"/>
    </location>
</feature>
<feature type="compositionally biased region" description="Polar residues" evidence="1">
    <location>
        <begin position="387"/>
        <end position="398"/>
    </location>
</feature>
<dbReference type="InterPro" id="IPR057601">
    <property type="entry name" value="Oar-like_b-barrel"/>
</dbReference>
<dbReference type="InterPro" id="IPR008969">
    <property type="entry name" value="CarboxyPept-like_regulatory"/>
</dbReference>
<dbReference type="Pfam" id="PF25183">
    <property type="entry name" value="OMP_b-brl_4"/>
    <property type="match status" value="2"/>
</dbReference>